<evidence type="ECO:0000313" key="3">
    <source>
        <dbReference type="Proteomes" id="UP001144205"/>
    </source>
</evidence>
<keyword evidence="1" id="KW-0456">Lyase</keyword>
<gene>
    <name evidence="2" type="ORF">STA1M1_37520</name>
</gene>
<dbReference type="Pfam" id="PF00701">
    <property type="entry name" value="DHDPS"/>
    <property type="match status" value="1"/>
</dbReference>
<comment type="caution">
    <text evidence="2">The sequence shown here is derived from an EMBL/GenBank/DDBJ whole genome shotgun (WGS) entry which is preliminary data.</text>
</comment>
<sequence>MALHRAWAEGDTQRALEIHEVLRPAAEAMFIENSPAPVKYLLSEAGHIGPDARLPIAKPSSGARAELDRMVQTYSAHRTGLALG</sequence>
<evidence type="ECO:0000313" key="2">
    <source>
        <dbReference type="EMBL" id="GKY89883.1"/>
    </source>
</evidence>
<dbReference type="SUPFAM" id="SSF51569">
    <property type="entry name" value="Aldolase"/>
    <property type="match status" value="1"/>
</dbReference>
<keyword evidence="3" id="KW-1185">Reference proteome</keyword>
<accession>A0ABQ5LZ23</accession>
<dbReference type="InterPro" id="IPR013785">
    <property type="entry name" value="Aldolase_TIM"/>
</dbReference>
<evidence type="ECO:0008006" key="4">
    <source>
        <dbReference type="Google" id="ProtNLM"/>
    </source>
</evidence>
<dbReference type="InterPro" id="IPR002220">
    <property type="entry name" value="DapA-like"/>
</dbReference>
<dbReference type="Proteomes" id="UP001144205">
    <property type="component" value="Unassembled WGS sequence"/>
</dbReference>
<protein>
    <recommendedName>
        <fullName evidence="4">4-hydroxy-tetrahydrodipicolinate synthase</fullName>
    </recommendedName>
</protein>
<reference evidence="2" key="1">
    <citation type="journal article" date="2023" name="Int. J. Syst. Evol. Microbiol.">
        <title>Sinisalibacter aestuarii sp. nov., isolated from estuarine sediment of the Arakawa River.</title>
        <authorList>
            <person name="Arafat S.T."/>
            <person name="Hirano S."/>
            <person name="Sato A."/>
            <person name="Takeuchi K."/>
            <person name="Yasuda T."/>
            <person name="Terahara T."/>
            <person name="Hamada M."/>
            <person name="Kobayashi T."/>
        </authorList>
    </citation>
    <scope>NUCLEOTIDE SEQUENCE</scope>
    <source>
        <strain evidence="2">B-399</strain>
    </source>
</reference>
<evidence type="ECO:0000256" key="1">
    <source>
        <dbReference type="ARBA" id="ARBA00023239"/>
    </source>
</evidence>
<name>A0ABQ5LZ23_9RHOB</name>
<proteinExistence type="predicted"/>
<dbReference type="Gene3D" id="3.20.20.70">
    <property type="entry name" value="Aldolase class I"/>
    <property type="match status" value="1"/>
</dbReference>
<dbReference type="EMBL" id="BROH01000015">
    <property type="protein sequence ID" value="GKY89883.1"/>
    <property type="molecule type" value="Genomic_DNA"/>
</dbReference>
<organism evidence="2 3">
    <name type="scientific">Sinisalibacter aestuarii</name>
    <dbReference type="NCBI Taxonomy" id="2949426"/>
    <lineage>
        <taxon>Bacteria</taxon>
        <taxon>Pseudomonadati</taxon>
        <taxon>Pseudomonadota</taxon>
        <taxon>Alphaproteobacteria</taxon>
        <taxon>Rhodobacterales</taxon>
        <taxon>Roseobacteraceae</taxon>
        <taxon>Sinisalibacter</taxon>
    </lineage>
</organism>